<dbReference type="SUPFAM" id="SSF81383">
    <property type="entry name" value="F-box domain"/>
    <property type="match status" value="1"/>
</dbReference>
<organism evidence="2 3">
    <name type="scientific">Owenia fusiformis</name>
    <name type="common">Polychaete worm</name>
    <dbReference type="NCBI Taxonomy" id="6347"/>
    <lineage>
        <taxon>Eukaryota</taxon>
        <taxon>Metazoa</taxon>
        <taxon>Spiralia</taxon>
        <taxon>Lophotrochozoa</taxon>
        <taxon>Annelida</taxon>
        <taxon>Polychaeta</taxon>
        <taxon>Sedentaria</taxon>
        <taxon>Canalipalpata</taxon>
        <taxon>Sabellida</taxon>
        <taxon>Oweniida</taxon>
        <taxon>Oweniidae</taxon>
        <taxon>Owenia</taxon>
    </lineage>
</organism>
<feature type="region of interest" description="Disordered" evidence="1">
    <location>
        <begin position="18"/>
        <end position="182"/>
    </location>
</feature>
<comment type="caution">
    <text evidence="2">The sequence shown here is derived from an EMBL/GenBank/DDBJ whole genome shotgun (WGS) entry which is preliminary data.</text>
</comment>
<dbReference type="PROSITE" id="PS50982">
    <property type="entry name" value="MBD"/>
    <property type="match status" value="1"/>
</dbReference>
<dbReference type="SUPFAM" id="SSF54171">
    <property type="entry name" value="DNA-binding domain"/>
    <property type="match status" value="1"/>
</dbReference>
<feature type="compositionally biased region" description="Polar residues" evidence="1">
    <location>
        <begin position="835"/>
        <end position="848"/>
    </location>
</feature>
<dbReference type="EMBL" id="CAIIXF020000008">
    <property type="protein sequence ID" value="CAH1791599.1"/>
    <property type="molecule type" value="Genomic_DNA"/>
</dbReference>
<feature type="compositionally biased region" description="Polar residues" evidence="1">
    <location>
        <begin position="110"/>
        <end position="129"/>
    </location>
</feature>
<dbReference type="Gene3D" id="3.30.890.10">
    <property type="entry name" value="Methyl-cpg-binding Protein 2, Chain A"/>
    <property type="match status" value="1"/>
</dbReference>
<dbReference type="InterPro" id="IPR001810">
    <property type="entry name" value="F-box_dom"/>
</dbReference>
<feature type="compositionally biased region" description="Basic and acidic residues" evidence="1">
    <location>
        <begin position="149"/>
        <end position="161"/>
    </location>
</feature>
<feature type="region of interest" description="Disordered" evidence="1">
    <location>
        <begin position="361"/>
        <end position="408"/>
    </location>
</feature>
<keyword evidence="3" id="KW-1185">Reference proteome</keyword>
<dbReference type="InterPro" id="IPR036047">
    <property type="entry name" value="F-box-like_dom_sf"/>
</dbReference>
<feature type="region of interest" description="Disordered" evidence="1">
    <location>
        <begin position="829"/>
        <end position="870"/>
    </location>
</feature>
<dbReference type="Gene3D" id="1.20.1280.50">
    <property type="match status" value="1"/>
</dbReference>
<proteinExistence type="predicted"/>
<dbReference type="OrthoDB" id="61560at2759"/>
<gene>
    <name evidence="2" type="ORF">OFUS_LOCUS16668</name>
</gene>
<dbReference type="CDD" id="cd00122">
    <property type="entry name" value="MBD"/>
    <property type="match status" value="1"/>
</dbReference>
<dbReference type="Pfam" id="PF01429">
    <property type="entry name" value="MBD"/>
    <property type="match status" value="1"/>
</dbReference>
<evidence type="ECO:0000313" key="3">
    <source>
        <dbReference type="Proteomes" id="UP000749559"/>
    </source>
</evidence>
<feature type="compositionally biased region" description="Basic and acidic residues" evidence="1">
    <location>
        <begin position="52"/>
        <end position="69"/>
    </location>
</feature>
<dbReference type="PANTHER" id="PTHR15739:SF5">
    <property type="entry name" value="LD23158P"/>
    <property type="match status" value="1"/>
</dbReference>
<protein>
    <submittedName>
        <fullName evidence="2">Uncharacterized protein</fullName>
    </submittedName>
</protein>
<dbReference type="GO" id="GO:0003677">
    <property type="term" value="F:DNA binding"/>
    <property type="evidence" value="ECO:0007669"/>
    <property type="project" value="InterPro"/>
</dbReference>
<dbReference type="SUPFAM" id="SSF57903">
    <property type="entry name" value="FYVE/PHD zinc finger"/>
    <property type="match status" value="1"/>
</dbReference>
<feature type="region of interest" description="Disordered" evidence="1">
    <location>
        <begin position="473"/>
        <end position="506"/>
    </location>
</feature>
<feature type="compositionally biased region" description="Basic and acidic residues" evidence="1">
    <location>
        <begin position="98"/>
        <end position="109"/>
    </location>
</feature>
<dbReference type="Gene3D" id="3.80.10.10">
    <property type="entry name" value="Ribonuclease Inhibitor"/>
    <property type="match status" value="1"/>
</dbReference>
<reference evidence="2" key="1">
    <citation type="submission" date="2022-03" db="EMBL/GenBank/DDBJ databases">
        <authorList>
            <person name="Martin C."/>
        </authorList>
    </citation>
    <scope>NUCLEOTIDE SEQUENCE</scope>
</reference>
<dbReference type="InterPro" id="IPR001739">
    <property type="entry name" value="Methyl_CpG_DNA-bd"/>
</dbReference>
<dbReference type="Pfam" id="PF12937">
    <property type="entry name" value="F-box-like"/>
    <property type="match status" value="1"/>
</dbReference>
<dbReference type="InterPro" id="IPR052283">
    <property type="entry name" value="GenomicStab_NeuMorph_Reg"/>
</dbReference>
<feature type="region of interest" description="Disordered" evidence="1">
    <location>
        <begin position="288"/>
        <end position="311"/>
    </location>
</feature>
<dbReference type="InterPro" id="IPR016177">
    <property type="entry name" value="DNA-bd_dom_sf"/>
</dbReference>
<sequence length="1297" mass="142415">MADLPSGVDVERLKKLENRLAGASSPEGENNLHIDEGGDNNKIETQSADDSFEIRTKNEEESNGHKDEAMETGEENNVAEDSSVPVPDNDNVTAESNVTEKKNETKDTDSTSVASETPAPSETSQQSEQADPLKVKIKVEPPEESNESEDSRFSKQPKDFEISTTENEESESSMTASPTTKSMLKKTYPKKYNRQKEMGITSDMLVPFEKGWRREVVFRNPVTTDDGHAKTVCDIYYHPPARLKGRKLRSMVQIGEFCETHDVEGLTVKNFSFQRGPIFEPPLEEIRTAGKSKGGMPAKNTKPGKTPKSAKKFKIKICTPGPSPAKIAELDTTEVLTKDSEPSNPSSLISDVLGQWEDELKAKPTPKKRIGPKSMTQGGGPKPKKFRSQAQIDRKDTTSSTPKRPRLEPCTMTCPGQEGKMPNLQCGICMCLYHTKCANFNDVVKDSVLFVCSNCLTASTTGGKERLVEKHYPSQTIPPNTAKPAMRPPPPLQLAPNQQAPNKPPIPQTVRMMSPASIGAMKLIQGPGTSAYSIVKDPIVMNVNPVKVASTASVVMQSPLNNLRPPVVATNSQVTTTLNPTQGPFVVHTNQSTPTPQRIVQVGPGGIMTEISNPPLPQSQQLTLNAMNNAPRLTAVPVSSNINPMVVNPIVTLPAGNLNSVNYAPLVLPSASSVNSNQGTQILGRPPVTKLAVPQIQTNNQPPPVHVTSNSAFNVQISPSTSTTSSSKVKEDPNQTLVSGQLLTLPPNVISRINLSMPLSLLVGKTSILVPPECFIKLNDTVKVFLPADTLPKKDASEDNLPIVDTAKTTPGFVSLLNKPLAAVTAKAPDGKMLPSTSPMTSPNQNAATPMDTDEPSSTKSDSNLNATIPSISTSSMPQIKLITRKCKDINPTLCYVKKLNQGFECLLEIFSHLGLKGLMAASQVCRAWRKTAQHTRLWREVRLHKVKISNWERAAEFFSDMMVQSLDMTGAAQARTNEFWENFKNAAEYLYTLKRIQLGKCQVSIVHEVGENMKQLRSLRTLLKISTSENYTPSLDLSKFAESRKLEELFIKGDNPYALTSFSSDSILLKNGFQNLQTLSLLNLKGNGDELAFLASLKNVSKLELGNCTDWSSEMYQHISAMTGITMLRLEQGGESAAQGLPLVFKNLKKLDVLQLILFDVSHNELLPKMTYLNSLQLCPQGGEKSGQVNKDTYATLCKLSHLKDLEWNFLVDPEGELNTQYNYIIPYQGEVLSKKDMLEIRDDSDSDYEEDTPRSDYININTLAKKLKKDLKSVNVTLNKVSKTFQSYLTVSLHK</sequence>
<dbReference type="InterPro" id="IPR011011">
    <property type="entry name" value="Znf_FYVE_PHD"/>
</dbReference>
<accession>A0A8J1U617</accession>
<name>A0A8J1U617_OWEFU</name>
<dbReference type="Proteomes" id="UP000749559">
    <property type="component" value="Unassembled WGS sequence"/>
</dbReference>
<feature type="compositionally biased region" description="Polar residues" evidence="1">
    <location>
        <begin position="856"/>
        <end position="870"/>
    </location>
</feature>
<dbReference type="InterPro" id="IPR032675">
    <property type="entry name" value="LRR_dom_sf"/>
</dbReference>
<dbReference type="PANTHER" id="PTHR15739">
    <property type="entry name" value="ZINC FINGER PROTEIN"/>
    <property type="match status" value="1"/>
</dbReference>
<feature type="compositionally biased region" description="Basic and acidic residues" evidence="1">
    <location>
        <begin position="30"/>
        <end position="42"/>
    </location>
</feature>
<dbReference type="SUPFAM" id="SSF52047">
    <property type="entry name" value="RNI-like"/>
    <property type="match status" value="1"/>
</dbReference>
<evidence type="ECO:0000256" key="1">
    <source>
        <dbReference type="SAM" id="MobiDB-lite"/>
    </source>
</evidence>
<evidence type="ECO:0000313" key="2">
    <source>
        <dbReference type="EMBL" id="CAH1791599.1"/>
    </source>
</evidence>
<feature type="compositionally biased region" description="Basic and acidic residues" evidence="1">
    <location>
        <begin position="131"/>
        <end position="141"/>
    </location>
</feature>